<evidence type="ECO:0000313" key="1">
    <source>
        <dbReference type="EMBL" id="CAE7177069.1"/>
    </source>
</evidence>
<dbReference type="Proteomes" id="UP000649617">
    <property type="component" value="Unassembled WGS sequence"/>
</dbReference>
<protein>
    <submittedName>
        <fullName evidence="1">Trmt5 protein</fullName>
    </submittedName>
</protein>
<evidence type="ECO:0000313" key="2">
    <source>
        <dbReference type="Proteomes" id="UP000649617"/>
    </source>
</evidence>
<dbReference type="AlphaFoldDB" id="A0A812IVP5"/>
<comment type="caution">
    <text evidence="1">The sequence shown here is derived from an EMBL/GenBank/DDBJ whole genome shotgun (WGS) entry which is preliminary data.</text>
</comment>
<accession>A0A812IVP5</accession>
<name>A0A812IVP5_SYMPI</name>
<proteinExistence type="predicted"/>
<dbReference type="EMBL" id="CAJNIZ010000867">
    <property type="protein sequence ID" value="CAE7177069.1"/>
    <property type="molecule type" value="Genomic_DNA"/>
</dbReference>
<organism evidence="1 2">
    <name type="scientific">Symbiodinium pilosum</name>
    <name type="common">Dinoflagellate</name>
    <dbReference type="NCBI Taxonomy" id="2952"/>
    <lineage>
        <taxon>Eukaryota</taxon>
        <taxon>Sar</taxon>
        <taxon>Alveolata</taxon>
        <taxon>Dinophyceae</taxon>
        <taxon>Suessiales</taxon>
        <taxon>Symbiodiniaceae</taxon>
        <taxon>Symbiodinium</taxon>
    </lineage>
</organism>
<dbReference type="OrthoDB" id="408788at2759"/>
<gene>
    <name evidence="1" type="primary">trmt5</name>
    <name evidence="1" type="ORF">SPIL2461_LOCUS938</name>
</gene>
<feature type="non-terminal residue" evidence="1">
    <location>
        <position position="1"/>
    </location>
</feature>
<feature type="non-terminal residue" evidence="1">
    <location>
        <position position="133"/>
    </location>
</feature>
<reference evidence="1" key="1">
    <citation type="submission" date="2021-02" db="EMBL/GenBank/DDBJ databases">
        <authorList>
            <person name="Dougan E. K."/>
            <person name="Rhodes N."/>
            <person name="Thang M."/>
            <person name="Chan C."/>
        </authorList>
    </citation>
    <scope>NUCLEOTIDE SEQUENCE</scope>
</reference>
<sequence>DLNPASIHWLRKSVQLNKLPNVQELEEFPDFGEDFTAPSMGSLLVIHAPGDARKFIPGLFQKRHPVTHAVFNLPAAGVELLDCFRGLDYVAAELPAPLVCCYTFSDASVDSAGSDGCVADLLVRLAASLSVPV</sequence>
<keyword evidence="2" id="KW-1185">Reference proteome</keyword>
<dbReference type="InterPro" id="IPR029063">
    <property type="entry name" value="SAM-dependent_MTases_sf"/>
</dbReference>
<dbReference type="Gene3D" id="3.40.50.150">
    <property type="entry name" value="Vaccinia Virus protein VP39"/>
    <property type="match status" value="1"/>
</dbReference>